<dbReference type="InterPro" id="IPR013087">
    <property type="entry name" value="Znf_C2H2_type"/>
</dbReference>
<sequence>MAGTINKLKQTYKCKYCEREFARESTLDVHVCEQKKRFQHKNDSGNRIGFQNYLKFYEITQGSAKTKTFDDFATSAYYKAFVKYGNYCVNSKVINISRYTEWLLKNNKKIDNWHHDNLYEQFLREYLFRENSSDALTRALQNSIEWAKQTGNPSEHFLRFGNPNQICHLIQSGQISGWVVFNSDSGHEFLESLNSEQLAIIFDYINPDQWQ</sequence>
<dbReference type="AlphaFoldDB" id="A0A382JU49"/>
<feature type="non-terminal residue" evidence="2">
    <location>
        <position position="211"/>
    </location>
</feature>
<name>A0A382JU49_9ZZZZ</name>
<protein>
    <recommendedName>
        <fullName evidence="1">C2H2-type domain-containing protein</fullName>
    </recommendedName>
</protein>
<evidence type="ECO:0000313" key="2">
    <source>
        <dbReference type="EMBL" id="SVC14091.1"/>
    </source>
</evidence>
<accession>A0A382JU49</accession>
<organism evidence="2">
    <name type="scientific">marine metagenome</name>
    <dbReference type="NCBI Taxonomy" id="408172"/>
    <lineage>
        <taxon>unclassified sequences</taxon>
        <taxon>metagenomes</taxon>
        <taxon>ecological metagenomes</taxon>
    </lineage>
</organism>
<reference evidence="2" key="1">
    <citation type="submission" date="2018-05" db="EMBL/GenBank/DDBJ databases">
        <authorList>
            <person name="Lanie J.A."/>
            <person name="Ng W.-L."/>
            <person name="Kazmierczak K.M."/>
            <person name="Andrzejewski T.M."/>
            <person name="Davidsen T.M."/>
            <person name="Wayne K.J."/>
            <person name="Tettelin H."/>
            <person name="Glass J.I."/>
            <person name="Rusch D."/>
            <person name="Podicherti R."/>
            <person name="Tsui H.-C.T."/>
            <person name="Winkler M.E."/>
        </authorList>
    </citation>
    <scope>NUCLEOTIDE SEQUENCE</scope>
</reference>
<proteinExistence type="predicted"/>
<feature type="domain" description="C2H2-type" evidence="1">
    <location>
        <begin position="12"/>
        <end position="45"/>
    </location>
</feature>
<dbReference type="PROSITE" id="PS50157">
    <property type="entry name" value="ZINC_FINGER_C2H2_2"/>
    <property type="match status" value="1"/>
</dbReference>
<gene>
    <name evidence="2" type="ORF">METZ01_LOCUS266945</name>
</gene>
<evidence type="ECO:0000259" key="1">
    <source>
        <dbReference type="PROSITE" id="PS50157"/>
    </source>
</evidence>
<dbReference type="EMBL" id="UINC01075674">
    <property type="protein sequence ID" value="SVC14091.1"/>
    <property type="molecule type" value="Genomic_DNA"/>
</dbReference>